<dbReference type="REBASE" id="642565">
    <property type="entry name" value="S.Pag66ORF4363P"/>
</dbReference>
<name>A0AAD1Q4H2_PLAAG</name>
<reference evidence="5" key="1">
    <citation type="submission" date="2020-09" db="EMBL/GenBank/DDBJ databases">
        <authorList>
            <person name="Blom J."/>
        </authorList>
    </citation>
    <scope>NUCLEOTIDE SEQUENCE</scope>
    <source>
        <strain evidence="5">No.66</strain>
        <plasmid evidence="5">p1</plasmid>
    </source>
</reference>
<dbReference type="SUPFAM" id="SSF116734">
    <property type="entry name" value="DNA methylase specificity domain"/>
    <property type="match status" value="1"/>
</dbReference>
<keyword evidence="5" id="KW-0614">Plasmid</keyword>
<keyword evidence="3" id="KW-0238">DNA-binding</keyword>
<evidence type="ECO:0000256" key="3">
    <source>
        <dbReference type="ARBA" id="ARBA00023125"/>
    </source>
</evidence>
<evidence type="ECO:0000259" key="4">
    <source>
        <dbReference type="Pfam" id="PF01420"/>
    </source>
</evidence>
<feature type="domain" description="Type I restriction modification DNA specificity" evidence="4">
    <location>
        <begin position="76"/>
        <end position="153"/>
    </location>
</feature>
<organism evidence="5 6">
    <name type="scientific">Planktothrix agardhii</name>
    <name type="common">Oscillatoria agardhii</name>
    <dbReference type="NCBI Taxonomy" id="1160"/>
    <lineage>
        <taxon>Bacteria</taxon>
        <taxon>Bacillati</taxon>
        <taxon>Cyanobacteriota</taxon>
        <taxon>Cyanophyceae</taxon>
        <taxon>Oscillatoriophycideae</taxon>
        <taxon>Oscillatoriales</taxon>
        <taxon>Microcoleaceae</taxon>
        <taxon>Planktothrix</taxon>
    </lineage>
</organism>
<dbReference type="InterPro" id="IPR000055">
    <property type="entry name" value="Restrct_endonuc_typeI_TRD"/>
</dbReference>
<dbReference type="InterPro" id="IPR044946">
    <property type="entry name" value="Restrct_endonuc_typeI_TRD_sf"/>
</dbReference>
<dbReference type="Proteomes" id="UP001153761">
    <property type="component" value="Plasmid p1"/>
</dbReference>
<sequence>MRSNYKKLGDYIRLIPERNKDLQCSNIIGLSTKKKFIPSIANIIGTDMTTYRIVRHNQFVYCPVTSRNSDKITVALYQKHQEAIISQAYLVFEVIDENKLHPEYLMMWFRRPEFDRYARFMSHGSTRENFSWEEMCHTELPVPDIAKQREIVKEYNRHLQNRNGEG</sequence>
<dbReference type="EMBL" id="LR882964">
    <property type="protein sequence ID" value="CAD5983431.1"/>
    <property type="molecule type" value="Genomic_DNA"/>
</dbReference>
<dbReference type="RefSeq" id="WP_254032744.1">
    <property type="nucleotide sequence ID" value="NZ_LR882964.1"/>
</dbReference>
<dbReference type="GO" id="GO:0009307">
    <property type="term" value="P:DNA restriction-modification system"/>
    <property type="evidence" value="ECO:0007669"/>
    <property type="project" value="UniProtKB-KW"/>
</dbReference>
<evidence type="ECO:0000256" key="2">
    <source>
        <dbReference type="ARBA" id="ARBA00022747"/>
    </source>
</evidence>
<protein>
    <submittedName>
        <fullName evidence="5">Type I restriction enzyme, S subunit</fullName>
    </submittedName>
</protein>
<dbReference type="AlphaFoldDB" id="A0AAD1Q4H2"/>
<accession>A0AAD1Q4H2</accession>
<evidence type="ECO:0000313" key="5">
    <source>
        <dbReference type="EMBL" id="CAD5983431.1"/>
    </source>
</evidence>
<comment type="similarity">
    <text evidence="1">Belongs to the type-I restriction system S methylase family.</text>
</comment>
<evidence type="ECO:0000256" key="1">
    <source>
        <dbReference type="ARBA" id="ARBA00010923"/>
    </source>
</evidence>
<proteinExistence type="inferred from homology"/>
<dbReference type="GO" id="GO:0003677">
    <property type="term" value="F:DNA binding"/>
    <property type="evidence" value="ECO:0007669"/>
    <property type="project" value="UniProtKB-KW"/>
</dbReference>
<dbReference type="Pfam" id="PF01420">
    <property type="entry name" value="Methylase_S"/>
    <property type="match status" value="1"/>
</dbReference>
<keyword evidence="2" id="KW-0680">Restriction system</keyword>
<dbReference type="Gene3D" id="3.90.220.20">
    <property type="entry name" value="DNA methylase specificity domains"/>
    <property type="match status" value="1"/>
</dbReference>
<gene>
    <name evidence="5" type="ORF">PANO66_04364</name>
</gene>
<geneLocation type="plasmid" evidence="5 6">
    <name>p1</name>
</geneLocation>
<evidence type="ECO:0000313" key="6">
    <source>
        <dbReference type="Proteomes" id="UP001153761"/>
    </source>
</evidence>